<comment type="subcellular location">
    <subcellularLocation>
        <location evidence="1">Cytoplasm</location>
    </subcellularLocation>
</comment>
<dbReference type="Pfam" id="PF01746">
    <property type="entry name" value="tRNA_m1G_MT"/>
    <property type="match status" value="1"/>
</dbReference>
<feature type="domain" description="RimM N-terminal" evidence="12">
    <location>
        <begin position="16"/>
        <end position="96"/>
    </location>
</feature>
<dbReference type="EMBL" id="ANFO01000030">
    <property type="protein sequence ID" value="KGQ13653.1"/>
    <property type="molecule type" value="Genomic_DNA"/>
</dbReference>
<dbReference type="InterPro" id="IPR011033">
    <property type="entry name" value="PRC_barrel-like_sf"/>
</dbReference>
<dbReference type="Proteomes" id="UP000030106">
    <property type="component" value="Unassembled WGS sequence"/>
</dbReference>
<keyword evidence="4" id="KW-0698">rRNA processing</keyword>
<dbReference type="Pfam" id="PF24986">
    <property type="entry name" value="PRC_RimM"/>
    <property type="match status" value="1"/>
</dbReference>
<evidence type="ECO:0000259" key="13">
    <source>
        <dbReference type="Pfam" id="PF24986"/>
    </source>
</evidence>
<feature type="domain" description="tRNA methyltransferase TRMD/TRM10-type" evidence="11">
    <location>
        <begin position="184"/>
        <end position="366"/>
    </location>
</feature>
<dbReference type="InterPro" id="IPR036976">
    <property type="entry name" value="RimM_N_sf"/>
</dbReference>
<dbReference type="HAMAP" id="MF_00402">
    <property type="entry name" value="Ribosomal_bL19"/>
    <property type="match status" value="1"/>
</dbReference>
<dbReference type="InterPro" id="IPR008991">
    <property type="entry name" value="Translation_prot_SH3-like_sf"/>
</dbReference>
<evidence type="ECO:0000256" key="5">
    <source>
        <dbReference type="ARBA" id="ARBA00022679"/>
    </source>
</evidence>
<dbReference type="InterPro" id="IPR029028">
    <property type="entry name" value="Alpha/beta_knot_MTases"/>
</dbReference>
<name>A0A0A2W1B3_BEABA</name>
<dbReference type="InterPro" id="IPR009000">
    <property type="entry name" value="Transl_B-barrel_sf"/>
</dbReference>
<evidence type="ECO:0000256" key="2">
    <source>
        <dbReference type="ARBA" id="ARBA00005781"/>
    </source>
</evidence>
<evidence type="ECO:0000256" key="6">
    <source>
        <dbReference type="ARBA" id="ARBA00022691"/>
    </source>
</evidence>
<dbReference type="GO" id="GO:0006364">
    <property type="term" value="P:rRNA processing"/>
    <property type="evidence" value="ECO:0007669"/>
    <property type="project" value="UniProtKB-KW"/>
</dbReference>
<dbReference type="CDD" id="cd18080">
    <property type="entry name" value="TrmD-like"/>
    <property type="match status" value="1"/>
</dbReference>
<evidence type="ECO:0000256" key="7">
    <source>
        <dbReference type="ARBA" id="ARBA00022694"/>
    </source>
</evidence>
<keyword evidence="5 14" id="KW-0808">Transferase</keyword>
<dbReference type="Pfam" id="PF01782">
    <property type="entry name" value="RimM"/>
    <property type="match status" value="1"/>
</dbReference>
<comment type="caution">
    <text evidence="14">The sequence shown here is derived from an EMBL/GenBank/DDBJ whole genome shotgun (WGS) entry which is preliminary data.</text>
</comment>
<dbReference type="InterPro" id="IPR011961">
    <property type="entry name" value="RimM"/>
</dbReference>
<evidence type="ECO:0000256" key="3">
    <source>
        <dbReference type="ARBA" id="ARBA00022490"/>
    </source>
</evidence>
<evidence type="ECO:0000259" key="11">
    <source>
        <dbReference type="Pfam" id="PF01746"/>
    </source>
</evidence>
<dbReference type="InterPro" id="IPR038657">
    <property type="entry name" value="Ribosomal_bL19_sf"/>
</dbReference>
<dbReference type="NCBIfam" id="NF000648">
    <property type="entry name" value="PRK00026.1"/>
    <property type="match status" value="1"/>
</dbReference>
<dbReference type="HAMAP" id="MF_00605">
    <property type="entry name" value="TrmD"/>
    <property type="match status" value="1"/>
</dbReference>
<dbReference type="GO" id="GO:0003735">
    <property type="term" value="F:structural constituent of ribosome"/>
    <property type="evidence" value="ECO:0007669"/>
    <property type="project" value="InterPro"/>
</dbReference>
<dbReference type="Pfam" id="PF01245">
    <property type="entry name" value="Ribosomal_L19"/>
    <property type="match status" value="1"/>
</dbReference>
<gene>
    <name evidence="14" type="ORF">BBAD15_g445</name>
</gene>
<keyword evidence="8" id="KW-0689">Ribosomal protein</keyword>
<keyword evidence="6" id="KW-0949">S-adenosyl-L-methionine</keyword>
<dbReference type="InterPro" id="IPR016009">
    <property type="entry name" value="tRNA_MeTrfase_TRMD/TRM10"/>
</dbReference>
<dbReference type="SUPFAM" id="SSF75217">
    <property type="entry name" value="alpha/beta knot"/>
    <property type="match status" value="1"/>
</dbReference>
<dbReference type="GO" id="GO:0043022">
    <property type="term" value="F:ribosome binding"/>
    <property type="evidence" value="ECO:0007669"/>
    <property type="project" value="InterPro"/>
</dbReference>
<dbReference type="NCBIfam" id="TIGR00088">
    <property type="entry name" value="trmD"/>
    <property type="match status" value="1"/>
</dbReference>
<keyword evidence="7" id="KW-0819">tRNA processing</keyword>
<dbReference type="InterPro" id="IPR002676">
    <property type="entry name" value="RimM_N"/>
</dbReference>
<evidence type="ECO:0000256" key="9">
    <source>
        <dbReference type="ARBA" id="ARBA00023186"/>
    </source>
</evidence>
<dbReference type="SUPFAM" id="SSF50447">
    <property type="entry name" value="Translation proteins"/>
    <property type="match status" value="1"/>
</dbReference>
<dbReference type="PROSITE" id="PS01015">
    <property type="entry name" value="RIBOSOMAL_L19"/>
    <property type="match status" value="1"/>
</dbReference>
<dbReference type="GO" id="GO:1990904">
    <property type="term" value="C:ribonucleoprotein complex"/>
    <property type="evidence" value="ECO:0007669"/>
    <property type="project" value="UniProtKB-KW"/>
</dbReference>
<dbReference type="Gene3D" id="2.30.30.240">
    <property type="entry name" value="PRC-barrel domain"/>
    <property type="match status" value="1"/>
</dbReference>
<dbReference type="InterPro" id="IPR001857">
    <property type="entry name" value="Ribosomal_bL19"/>
</dbReference>
<dbReference type="InterPro" id="IPR002649">
    <property type="entry name" value="tRNA_m1G_MeTrfase_TrmD"/>
</dbReference>
<dbReference type="PANTHER" id="PTHR46417:SF1">
    <property type="entry name" value="TRNA (GUANINE-N(1)-)-METHYLTRANSFERASE"/>
    <property type="match status" value="1"/>
</dbReference>
<dbReference type="PANTHER" id="PTHR46417">
    <property type="entry name" value="TRNA (GUANINE-N(1)-)-METHYLTRANSFERASE"/>
    <property type="match status" value="1"/>
</dbReference>
<keyword evidence="14" id="KW-0489">Methyltransferase</keyword>
<feature type="domain" description="Ribosome maturation factor RimM PRC barrel" evidence="13">
    <location>
        <begin position="108"/>
        <end position="175"/>
    </location>
</feature>
<dbReference type="GO" id="GO:0006412">
    <property type="term" value="P:translation"/>
    <property type="evidence" value="ECO:0007669"/>
    <property type="project" value="InterPro"/>
</dbReference>
<dbReference type="FunFam" id="2.40.30.60:FF:000001">
    <property type="entry name" value="Ribosome maturation factor RimM"/>
    <property type="match status" value="1"/>
</dbReference>
<comment type="similarity">
    <text evidence="2">Belongs to the bacterial ribosomal protein bL19 family.</text>
</comment>
<dbReference type="Gene3D" id="2.40.30.60">
    <property type="entry name" value="RimM"/>
    <property type="match status" value="1"/>
</dbReference>
<dbReference type="PRINTS" id="PR00061">
    <property type="entry name" value="RIBOSOMALL19"/>
</dbReference>
<dbReference type="FunFam" id="2.30.30.790:FF:000001">
    <property type="entry name" value="50S ribosomal protein L19"/>
    <property type="match status" value="1"/>
</dbReference>
<evidence type="ECO:0000313" key="14">
    <source>
        <dbReference type="EMBL" id="KGQ13653.1"/>
    </source>
</evidence>
<dbReference type="GO" id="GO:0005829">
    <property type="term" value="C:cytosol"/>
    <property type="evidence" value="ECO:0007669"/>
    <property type="project" value="TreeGrafter"/>
</dbReference>
<dbReference type="STRING" id="1245745.A0A0A2W1B3"/>
<dbReference type="Gene3D" id="2.30.30.790">
    <property type="match status" value="1"/>
</dbReference>
<protein>
    <submittedName>
        <fullName evidence="14">tRNA (Guanine-N(1)-)-methyltransferase</fullName>
    </submittedName>
</protein>
<dbReference type="SUPFAM" id="SSF50104">
    <property type="entry name" value="Translation proteins SH3-like domain"/>
    <property type="match status" value="1"/>
</dbReference>
<reference evidence="14 15" key="1">
    <citation type="submission" date="2012-10" db="EMBL/GenBank/DDBJ databases">
        <title>Genome sequencing and analysis of entomopathogenic fungi Beauveria bassiana D1-5.</title>
        <authorList>
            <person name="Li Q."/>
            <person name="Wang L."/>
            <person name="Zhang Z."/>
            <person name="Wang Q."/>
            <person name="Ren J."/>
            <person name="Wang M."/>
            <person name="Xu W."/>
            <person name="Wang J."/>
            <person name="Lu Y."/>
            <person name="Du Q."/>
            <person name="Sun Z."/>
        </authorList>
    </citation>
    <scope>NUCLEOTIDE SEQUENCE [LARGE SCALE GENOMIC DNA]</scope>
    <source>
        <strain evidence="14 15">D1-5</strain>
    </source>
</reference>
<dbReference type="InterPro" id="IPR056792">
    <property type="entry name" value="PRC_RimM"/>
</dbReference>
<evidence type="ECO:0000256" key="8">
    <source>
        <dbReference type="ARBA" id="ARBA00022980"/>
    </source>
</evidence>
<dbReference type="NCBIfam" id="TIGR02273">
    <property type="entry name" value="16S_RimM"/>
    <property type="match status" value="1"/>
</dbReference>
<dbReference type="HAMAP" id="MF_00014">
    <property type="entry name" value="Ribosome_mat_RimM"/>
    <property type="match status" value="1"/>
</dbReference>
<evidence type="ECO:0000256" key="1">
    <source>
        <dbReference type="ARBA" id="ARBA00004496"/>
    </source>
</evidence>
<keyword evidence="10" id="KW-0687">Ribonucleoprotein</keyword>
<evidence type="ECO:0000256" key="4">
    <source>
        <dbReference type="ARBA" id="ARBA00022552"/>
    </source>
</evidence>
<dbReference type="GO" id="GO:0002939">
    <property type="term" value="P:tRNA N1-guanine methylation"/>
    <property type="evidence" value="ECO:0007669"/>
    <property type="project" value="TreeGrafter"/>
</dbReference>
<dbReference type="Gene3D" id="3.40.1280.10">
    <property type="match status" value="1"/>
</dbReference>
<dbReference type="AlphaFoldDB" id="A0A0A2W1B3"/>
<dbReference type="GO" id="GO:0052906">
    <property type="term" value="F:tRNA (guanine(37)-N1)-methyltransferase activity"/>
    <property type="evidence" value="ECO:0007669"/>
    <property type="project" value="InterPro"/>
</dbReference>
<dbReference type="GO" id="GO:0005840">
    <property type="term" value="C:ribosome"/>
    <property type="evidence" value="ECO:0007669"/>
    <property type="project" value="UniProtKB-KW"/>
</dbReference>
<proteinExistence type="inferred from homology"/>
<organism evidence="14 15">
    <name type="scientific">Beauveria bassiana D1-5</name>
    <dbReference type="NCBI Taxonomy" id="1245745"/>
    <lineage>
        <taxon>Eukaryota</taxon>
        <taxon>Fungi</taxon>
        <taxon>Dikarya</taxon>
        <taxon>Ascomycota</taxon>
        <taxon>Pezizomycotina</taxon>
        <taxon>Sordariomycetes</taxon>
        <taxon>Hypocreomycetidae</taxon>
        <taxon>Hypocreales</taxon>
        <taxon>Cordycipitaceae</taxon>
        <taxon>Beauveria</taxon>
    </lineage>
</organism>
<evidence type="ECO:0000313" key="15">
    <source>
        <dbReference type="Proteomes" id="UP000030106"/>
    </source>
</evidence>
<dbReference type="HOGENOM" id="CLU_561377_0_0_1"/>
<dbReference type="NCBIfam" id="TIGR01024">
    <property type="entry name" value="rplS_bact"/>
    <property type="match status" value="1"/>
</dbReference>
<dbReference type="FunFam" id="3.40.1280.10:FF:000001">
    <property type="entry name" value="tRNA (guanine-N(1)-)-methyltransferase"/>
    <property type="match status" value="1"/>
</dbReference>
<evidence type="ECO:0000259" key="12">
    <source>
        <dbReference type="Pfam" id="PF01782"/>
    </source>
</evidence>
<keyword evidence="9" id="KW-0143">Chaperone</keyword>
<keyword evidence="3" id="KW-0963">Cytoplasm</keyword>
<dbReference type="InterPro" id="IPR029026">
    <property type="entry name" value="tRNA_m1G_MTases_N"/>
</dbReference>
<dbReference type="InterPro" id="IPR018257">
    <property type="entry name" value="Ribosomal_bL19_CS"/>
</dbReference>
<dbReference type="SUPFAM" id="SSF50346">
    <property type="entry name" value="PRC-barrel domain"/>
    <property type="match status" value="1"/>
</dbReference>
<accession>A0A0A2W1B3</accession>
<sequence>MSKQLAAQVPVNPIVLGKMGSSYGIRGWLRVFSSTEDAESIFDYQPWFIQRGGQWQQIQLESWKHHNQDLIIKLQGVDDRDAANLLTNCEIVVDSTQLPALEAGDYYWKDLMGCQVVTTQGYQLGKVIDMMETGSNDVLVIKANLKDAFGIKERLVPFLDGQVIKKVDLATQTIEHNGDWLVFIGIVSLFPEMFRAITDYGVTGRAVKNGLLSIQSWSPRDFTYDRHRTVDDRPYGGGPGMLMMVNPLREAIHAAKAAAGEGAKVIYLSPQGRKLDQAGVSELAANEKLILVCGRYEGIDERVIQTEIDEEWSIGDYVLSGGELPAMTLIDSVSRFIPGVLGHEASATEDSFAEGLLDCPHYTRPELELQQDGKRVNPDELTSMKQDVPSFRPGDSVEVKVWVVEGSKKRLQAFEGVVIAIRNRGLHSAFTVRKISNGEGVERVFQTHSPVIDSITVKRRGAVRKAKLYYLRERTGKSARIKERLN</sequence>
<evidence type="ECO:0000256" key="10">
    <source>
        <dbReference type="ARBA" id="ARBA00023274"/>
    </source>
</evidence>